<dbReference type="GO" id="GO:0000012">
    <property type="term" value="P:single strand break repair"/>
    <property type="evidence" value="ECO:0007669"/>
    <property type="project" value="InterPro"/>
</dbReference>
<keyword evidence="2" id="KW-0677">Repeat</keyword>
<comment type="subcellular location">
    <subcellularLocation>
        <location evidence="1">Nucleus</location>
    </subcellularLocation>
</comment>
<dbReference type="CDD" id="cd17725">
    <property type="entry name" value="BRCT_XRCC1_rpt1"/>
    <property type="match status" value="1"/>
</dbReference>
<dbReference type="GO" id="GO:0003684">
    <property type="term" value="F:damaged DNA binding"/>
    <property type="evidence" value="ECO:0007669"/>
    <property type="project" value="InterPro"/>
</dbReference>
<dbReference type="EMBL" id="ADMH02000418">
    <property type="protein sequence ID" value="ETN66589.1"/>
    <property type="molecule type" value="Genomic_DNA"/>
</dbReference>
<gene>
    <name evidence="8" type="ORF">AND_001615</name>
</gene>
<feature type="region of interest" description="Disordered" evidence="6">
    <location>
        <begin position="469"/>
        <end position="529"/>
    </location>
</feature>
<dbReference type="GO" id="GO:0006303">
    <property type="term" value="P:double-strand break repair via nonhomologous end joining"/>
    <property type="evidence" value="ECO:0007669"/>
    <property type="project" value="InterPro"/>
</dbReference>
<keyword evidence="3" id="KW-0227">DNA damage</keyword>
<dbReference type="InterPro" id="IPR036420">
    <property type="entry name" value="BRCT_dom_sf"/>
</dbReference>
<organism evidence="8">
    <name type="scientific">Anopheles darlingi</name>
    <name type="common">Mosquito</name>
    <dbReference type="NCBI Taxonomy" id="43151"/>
    <lineage>
        <taxon>Eukaryota</taxon>
        <taxon>Metazoa</taxon>
        <taxon>Ecdysozoa</taxon>
        <taxon>Arthropoda</taxon>
        <taxon>Hexapoda</taxon>
        <taxon>Insecta</taxon>
        <taxon>Pterygota</taxon>
        <taxon>Neoptera</taxon>
        <taxon>Endopterygota</taxon>
        <taxon>Diptera</taxon>
        <taxon>Nematocera</taxon>
        <taxon>Culicoidea</taxon>
        <taxon>Culicidae</taxon>
        <taxon>Anophelinae</taxon>
        <taxon>Anopheles</taxon>
    </lineage>
</organism>
<keyword evidence="5" id="KW-0539">Nucleus</keyword>
<dbReference type="Proteomes" id="UP000000673">
    <property type="component" value="Unassembled WGS sequence"/>
</dbReference>
<evidence type="ECO:0000259" key="7">
    <source>
        <dbReference type="PROSITE" id="PS50172"/>
    </source>
</evidence>
<evidence type="ECO:0000313" key="9">
    <source>
        <dbReference type="EnsemblMetazoa" id="ADAC001615-PA"/>
    </source>
</evidence>
<feature type="compositionally biased region" description="Basic and acidic residues" evidence="6">
    <location>
        <begin position="235"/>
        <end position="253"/>
    </location>
</feature>
<dbReference type="Gene3D" id="3.40.50.10190">
    <property type="entry name" value="BRCT domain"/>
    <property type="match status" value="2"/>
</dbReference>
<evidence type="ECO:0000256" key="1">
    <source>
        <dbReference type="ARBA" id="ARBA00004123"/>
    </source>
</evidence>
<dbReference type="InterPro" id="IPR001357">
    <property type="entry name" value="BRCT_dom"/>
</dbReference>
<dbReference type="OMA" id="PEWIYAI"/>
<evidence type="ECO:0000313" key="10">
    <source>
        <dbReference type="Proteomes" id="UP000000673"/>
    </source>
</evidence>
<evidence type="ECO:0000256" key="3">
    <source>
        <dbReference type="ARBA" id="ARBA00022763"/>
    </source>
</evidence>
<feature type="domain" description="BRCT" evidence="7">
    <location>
        <begin position="537"/>
        <end position="621"/>
    </location>
</feature>
<dbReference type="HOGENOM" id="CLU_030026_0_0_1"/>
<keyword evidence="4" id="KW-0234">DNA repair</keyword>
<dbReference type="SUPFAM" id="SSF52113">
    <property type="entry name" value="BRCT domain"/>
    <property type="match status" value="2"/>
</dbReference>
<dbReference type="AlphaFoldDB" id="W5JUY9"/>
<dbReference type="PANTHER" id="PTHR11370:SF5">
    <property type="entry name" value="DNA REPAIR PROTEIN XRCC1"/>
    <property type="match status" value="1"/>
</dbReference>
<name>W5JUY9_ANODA</name>
<dbReference type="STRING" id="43151.W5JUY9"/>
<dbReference type="EnsemblMetazoa" id="ADAC001615-RA">
    <property type="protein sequence ID" value="ADAC001615-PA"/>
    <property type="gene ID" value="ADAC001615"/>
</dbReference>
<evidence type="ECO:0000256" key="2">
    <source>
        <dbReference type="ARBA" id="ARBA00022737"/>
    </source>
</evidence>
<dbReference type="eggNOG" id="KOG3226">
    <property type="taxonomic scope" value="Eukaryota"/>
</dbReference>
<dbReference type="FunFam" id="3.40.50.10190:FF:000008">
    <property type="entry name" value="X-ray repair cross complementing 1"/>
    <property type="match status" value="1"/>
</dbReference>
<dbReference type="InterPro" id="IPR045080">
    <property type="entry name" value="BRCT_XRCC1_rpt1"/>
</dbReference>
<dbReference type="Gene3D" id="2.60.120.260">
    <property type="entry name" value="Galactose-binding domain-like"/>
    <property type="match status" value="1"/>
</dbReference>
<protein>
    <recommendedName>
        <fullName evidence="7">BRCT domain-containing protein</fullName>
    </recommendedName>
</protein>
<evidence type="ECO:0000256" key="6">
    <source>
        <dbReference type="SAM" id="MobiDB-lite"/>
    </source>
</evidence>
<dbReference type="Pfam" id="PF16589">
    <property type="entry name" value="BRCT_2"/>
    <property type="match status" value="1"/>
</dbReference>
<accession>W5JUY9</accession>
<feature type="compositionally biased region" description="Basic and acidic residues" evidence="6">
    <location>
        <begin position="216"/>
        <end position="225"/>
    </location>
</feature>
<keyword evidence="10" id="KW-1185">Reference proteome</keyword>
<feature type="compositionally biased region" description="Polar residues" evidence="6">
    <location>
        <begin position="169"/>
        <end position="182"/>
    </location>
</feature>
<dbReference type="GO" id="GO:0005634">
    <property type="term" value="C:nucleus"/>
    <property type="evidence" value="ECO:0007669"/>
    <property type="project" value="UniProtKB-SubCell"/>
</dbReference>
<reference evidence="9" key="4">
    <citation type="submission" date="2015-06" db="UniProtKB">
        <authorList>
            <consortium name="EnsemblMetazoa"/>
        </authorList>
    </citation>
    <scope>IDENTIFICATION</scope>
</reference>
<dbReference type="InterPro" id="IPR002706">
    <property type="entry name" value="Xrcc1_N"/>
</dbReference>
<dbReference type="VEuPathDB" id="VectorBase:ADAC001615"/>
<reference evidence="8" key="3">
    <citation type="journal article" date="2013" name="Nucleic Acids Res.">
        <title>The genome of Anopheles darlingi, the main neotropical malaria vector.</title>
        <authorList>
            <person name="Marinotti O."/>
            <person name="Cerqueira G.C."/>
            <person name="de Almeida L.G."/>
            <person name="Ferro M.I."/>
            <person name="Loreto E.L."/>
            <person name="Zaha A."/>
            <person name="Teixeira S.M."/>
            <person name="Wespiser A.R."/>
            <person name="Almeida E Silva A."/>
            <person name="Schlindwein A.D."/>
            <person name="Pacheco A.C."/>
            <person name="Silva A.L."/>
            <person name="Graveley B.R."/>
            <person name="Walenz B.P."/>
            <person name="Lima Bde A."/>
            <person name="Ribeiro C.A."/>
            <person name="Nunes-Silva C.G."/>
            <person name="de Carvalho C.R."/>
            <person name="Soares C.M."/>
            <person name="de Menezes C.B."/>
            <person name="Matiolli C."/>
            <person name="Caffrey D."/>
            <person name="Araujo D.A."/>
            <person name="de Oliveira D.M."/>
            <person name="Golenbock D."/>
            <person name="Grisard E.C."/>
            <person name="Fantinatti-Garboggini F."/>
            <person name="de Carvalho F.M."/>
            <person name="Barcellos F.G."/>
            <person name="Prosdocimi F."/>
            <person name="May G."/>
            <person name="Azevedo Junior G.M."/>
            <person name="Guimaraes G.M."/>
            <person name="Goldman G.H."/>
            <person name="Padilha I.Q."/>
            <person name="Batista Jda S."/>
            <person name="Ferro J.A."/>
            <person name="Ribeiro J.M."/>
            <person name="Fietto J.L."/>
            <person name="Dabbas K.M."/>
            <person name="Cerdeira L."/>
            <person name="Agnez-Lima L.F."/>
            <person name="Brocchi M."/>
            <person name="de Carvalho M.O."/>
            <person name="Teixeira Mde M."/>
            <person name="Diniz Maia Mde M."/>
            <person name="Goldman M.H."/>
            <person name="Cruz Schneider M.P."/>
            <person name="Felipe M.S."/>
            <person name="Hungria M."/>
            <person name="Nicolas M.F."/>
            <person name="Pereira M."/>
            <person name="Montes M.A."/>
            <person name="Cantao M.E."/>
            <person name="Vincentz M."/>
            <person name="Rafael M.S."/>
            <person name="Silverman N."/>
            <person name="Stoco P.H."/>
            <person name="Souza R.C."/>
            <person name="Vicentini R."/>
            <person name="Gazzinelli R.T."/>
            <person name="Neves Rde O."/>
            <person name="Silva R."/>
            <person name="Astolfi-Filho S."/>
            <person name="Maciel T.E."/>
            <person name="Urmenyi T.P."/>
            <person name="Tadei W.P."/>
            <person name="Camargo E.P."/>
            <person name="de Vasconcelos A.T."/>
        </authorList>
    </citation>
    <scope>NUCLEOTIDE SEQUENCE</scope>
</reference>
<dbReference type="Pfam" id="PF12738">
    <property type="entry name" value="PTCB-BRCT"/>
    <property type="match status" value="1"/>
</dbReference>
<feature type="region of interest" description="Disordered" evidence="6">
    <location>
        <begin position="168"/>
        <end position="362"/>
    </location>
</feature>
<feature type="domain" description="BRCT" evidence="7">
    <location>
        <begin position="371"/>
        <end position="458"/>
    </location>
</feature>
<reference evidence="8" key="2">
    <citation type="submission" date="2010-05" db="EMBL/GenBank/DDBJ databases">
        <authorList>
            <person name="Almeida L.G."/>
            <person name="Nicolas M.F."/>
            <person name="Souza R.C."/>
            <person name="Vasconcelos A.T.R."/>
        </authorList>
    </citation>
    <scope>NUCLEOTIDE SEQUENCE</scope>
</reference>
<dbReference type="InterPro" id="IPR008979">
    <property type="entry name" value="Galactose-bd-like_sf"/>
</dbReference>
<dbReference type="GO" id="GO:0006284">
    <property type="term" value="P:base-excision repair"/>
    <property type="evidence" value="ECO:0007669"/>
    <property type="project" value="InterPro"/>
</dbReference>
<feature type="region of interest" description="Disordered" evidence="6">
    <location>
        <begin position="129"/>
        <end position="153"/>
    </location>
</feature>
<proteinExistence type="predicted"/>
<reference evidence="8 10" key="1">
    <citation type="journal article" date="2010" name="BMC Genomics">
        <title>Combination of measures distinguishes pre-miRNAs from other stem-loops in the genome of the newly sequenced Anopheles darlingi.</title>
        <authorList>
            <person name="Mendes N.D."/>
            <person name="Freitas A.T."/>
            <person name="Vasconcelos A.T."/>
            <person name="Sagot M.F."/>
        </authorList>
    </citation>
    <scope>NUCLEOTIDE SEQUENCE</scope>
</reference>
<dbReference type="FunCoup" id="W5JUY9">
    <property type="interactions" value="1685"/>
</dbReference>
<feature type="compositionally biased region" description="Low complexity" evidence="6">
    <location>
        <begin position="138"/>
        <end position="153"/>
    </location>
</feature>
<sequence>MLLATKFMNMIESRNSTSTNRLQCFSGSSLLPTVAQEKWDLVKVICTQDFNTRVKFGLAFITLHTSSGKKADRSLVPEKFQQMIKAEANKKQPESGGTAGGIALAAFGRFKLREESPDSDEEGTKVFARWKQKTEINTGSPRPSSSGTTGTLLRDIKPSDALLKKKESTLQSIHAGTATTRPKPQKYESSDDDQKPASVATARQNRNDESLLYDAEDCKPNEKKLAIKPSTVPERPQRPKENARPPEKADKNGSKLSSSKFSEFLQFTGQTVEPGASRTHVSKVGKSPSTSDKGRQDSSKHVLSRSETNAKRMSSLPIEKESVAVKKRPPSPTTDNSGPSSSSQLIKKIRPSTSEPVCNQEDEPKRLLYKPFGKLLENVVLAISGIQHPERGNIRSKALAMGAKYRPDWDSSCTHLICAYKNTPKYNQVKGKGKIVEKDWIEKCYSLRRKLSWRKFALDTEECEVTDSEDEIIDIAQRPPEDEPVTLTDDDETTTEQEGGGRVEASDSEVQPDERGRMPYDISTDDEAGCNDDQSTGGLDFFKDYIFFIDRGVGAVDTMKLERFIKTYKGTMTKAINDAKFIVTRNKLIVESSCKARLVKPLWIFECHEMECFIPVDRYLL</sequence>
<dbReference type="SMART" id="SM00292">
    <property type="entry name" value="BRCT"/>
    <property type="match status" value="2"/>
</dbReference>
<dbReference type="Pfam" id="PF01834">
    <property type="entry name" value="XRCC1_N"/>
    <property type="match status" value="1"/>
</dbReference>
<feature type="compositionally biased region" description="Low complexity" evidence="6">
    <location>
        <begin position="254"/>
        <end position="265"/>
    </location>
</feature>
<evidence type="ECO:0000313" key="8">
    <source>
        <dbReference type="EMBL" id="ETN66589.1"/>
    </source>
</evidence>
<dbReference type="PROSITE" id="PS50172">
    <property type="entry name" value="BRCT"/>
    <property type="match status" value="2"/>
</dbReference>
<feature type="compositionally biased region" description="Basic and acidic residues" evidence="6">
    <location>
        <begin position="185"/>
        <end position="195"/>
    </location>
</feature>
<evidence type="ECO:0000256" key="5">
    <source>
        <dbReference type="ARBA" id="ARBA00023242"/>
    </source>
</evidence>
<feature type="compositionally biased region" description="Polar residues" evidence="6">
    <location>
        <begin position="333"/>
        <end position="357"/>
    </location>
</feature>
<feature type="compositionally biased region" description="Acidic residues" evidence="6">
    <location>
        <begin position="482"/>
        <end position="495"/>
    </location>
</feature>
<dbReference type="VEuPathDB" id="VectorBase:ADAR2_012253"/>
<dbReference type="SUPFAM" id="SSF49785">
    <property type="entry name" value="Galactose-binding domain-like"/>
    <property type="match status" value="1"/>
</dbReference>
<dbReference type="PANTHER" id="PTHR11370">
    <property type="entry name" value="DNA-REPAIR PROTEIN XRCC1"/>
    <property type="match status" value="1"/>
</dbReference>
<evidence type="ECO:0000256" key="4">
    <source>
        <dbReference type="ARBA" id="ARBA00023204"/>
    </source>
</evidence>